<dbReference type="EMBL" id="QFXE01000021">
    <property type="protein sequence ID" value="RDH82212.1"/>
    <property type="molecule type" value="Genomic_DNA"/>
</dbReference>
<evidence type="ECO:0000313" key="1">
    <source>
        <dbReference type="EMBL" id="RDH82212.1"/>
    </source>
</evidence>
<comment type="caution">
    <text evidence="1">The sequence shown here is derived from an EMBL/GenBank/DDBJ whole genome shotgun (WGS) entry which is preliminary data.</text>
</comment>
<dbReference type="AlphaFoldDB" id="A0A370DBD4"/>
<proteinExistence type="predicted"/>
<keyword evidence="2" id="KW-1185">Reference proteome</keyword>
<accession>A0A370DBD4</accession>
<dbReference type="Proteomes" id="UP000254771">
    <property type="component" value="Unassembled WGS sequence"/>
</dbReference>
<name>A0A370DBD4_9GAMM</name>
<evidence type="ECO:0000313" key="2">
    <source>
        <dbReference type="Proteomes" id="UP000254771"/>
    </source>
</evidence>
<reference evidence="1 2" key="1">
    <citation type="journal article" date="2018" name="ISME J.">
        <title>Endosymbiont genomes yield clues of tubeworm success.</title>
        <authorList>
            <person name="Li Y."/>
            <person name="Liles M.R."/>
            <person name="Halanych K.M."/>
        </authorList>
    </citation>
    <scope>NUCLEOTIDE SEQUENCE [LARGE SCALE GENOMIC DNA]</scope>
    <source>
        <strain evidence="1">A1462</strain>
    </source>
</reference>
<protein>
    <submittedName>
        <fullName evidence="1">Uncharacterized protein</fullName>
    </submittedName>
</protein>
<organism evidence="1 2">
    <name type="scientific">endosymbiont of Escarpia spicata</name>
    <dbReference type="NCBI Taxonomy" id="2200908"/>
    <lineage>
        <taxon>Bacteria</taxon>
        <taxon>Pseudomonadati</taxon>
        <taxon>Pseudomonadota</taxon>
        <taxon>Gammaproteobacteria</taxon>
        <taxon>sulfur-oxidizing symbionts</taxon>
    </lineage>
</organism>
<gene>
    <name evidence="1" type="ORF">DIZ78_17535</name>
</gene>
<sequence>MKITVNIRLFFVTVMLLIPTLGHTAIISFDGFTPGSTFGMGTVLSEAGFDFTQVGGGISGSPQFVDVGGGNIGIEDSIDDAYGQWIGFSRDDGGDFTFDSVTGLNRITGLTPVEGIWVNGYLGGSLVAQDKFLPTTNTPPCLPPATCWA</sequence>